<proteinExistence type="predicted"/>
<evidence type="ECO:0000259" key="7">
    <source>
        <dbReference type="PROSITE" id="PS50109"/>
    </source>
</evidence>
<feature type="domain" description="Response regulatory" evidence="8">
    <location>
        <begin position="18"/>
        <end position="134"/>
    </location>
</feature>
<dbReference type="SMART" id="SM00448">
    <property type="entry name" value="REC"/>
    <property type="match status" value="1"/>
</dbReference>
<dbReference type="InterPro" id="IPR011006">
    <property type="entry name" value="CheY-like_superfamily"/>
</dbReference>
<dbReference type="PRINTS" id="PR00344">
    <property type="entry name" value="BCTRLSENSOR"/>
</dbReference>
<organism evidence="9 10">
    <name type="scientific">Draconibacterium orientale</name>
    <dbReference type="NCBI Taxonomy" id="1168034"/>
    <lineage>
        <taxon>Bacteria</taxon>
        <taxon>Pseudomonadati</taxon>
        <taxon>Bacteroidota</taxon>
        <taxon>Bacteroidia</taxon>
        <taxon>Marinilabiliales</taxon>
        <taxon>Prolixibacteraceae</taxon>
        <taxon>Draconibacterium</taxon>
    </lineage>
</organism>
<dbReference type="PANTHER" id="PTHR43547:SF2">
    <property type="entry name" value="HYBRID SIGNAL TRANSDUCTION HISTIDINE KINASE C"/>
    <property type="match status" value="1"/>
</dbReference>
<evidence type="ECO:0000259" key="8">
    <source>
        <dbReference type="PROSITE" id="PS50110"/>
    </source>
</evidence>
<evidence type="ECO:0000313" key="10">
    <source>
        <dbReference type="Proteomes" id="UP000181981"/>
    </source>
</evidence>
<dbReference type="Pfam" id="PF02518">
    <property type="entry name" value="HATPase_c"/>
    <property type="match status" value="1"/>
</dbReference>
<dbReference type="Pfam" id="PF00072">
    <property type="entry name" value="Response_reg"/>
    <property type="match status" value="1"/>
</dbReference>
<name>A0A1I0IDX5_9BACT</name>
<dbReference type="OrthoDB" id="9781208at2"/>
<dbReference type="Pfam" id="PF00512">
    <property type="entry name" value="HisKA"/>
    <property type="match status" value="1"/>
</dbReference>
<dbReference type="SMART" id="SM00387">
    <property type="entry name" value="HATPase_c"/>
    <property type="match status" value="1"/>
</dbReference>
<dbReference type="Gene3D" id="3.40.50.2300">
    <property type="match status" value="1"/>
</dbReference>
<evidence type="ECO:0000313" key="9">
    <source>
        <dbReference type="EMBL" id="SET95137.1"/>
    </source>
</evidence>
<dbReference type="InterPro" id="IPR004358">
    <property type="entry name" value="Sig_transdc_His_kin-like_C"/>
</dbReference>
<dbReference type="FunFam" id="3.30.565.10:FF:000006">
    <property type="entry name" value="Sensor histidine kinase WalK"/>
    <property type="match status" value="1"/>
</dbReference>
<dbReference type="PROSITE" id="PS50110">
    <property type="entry name" value="RESPONSE_REGULATORY"/>
    <property type="match status" value="1"/>
</dbReference>
<dbReference type="PROSITE" id="PS50109">
    <property type="entry name" value="HIS_KIN"/>
    <property type="match status" value="1"/>
</dbReference>
<evidence type="ECO:0000256" key="5">
    <source>
        <dbReference type="ARBA" id="ARBA00022777"/>
    </source>
</evidence>
<evidence type="ECO:0000256" key="6">
    <source>
        <dbReference type="PROSITE-ProRule" id="PRU00169"/>
    </source>
</evidence>
<dbReference type="Gene3D" id="1.10.287.130">
    <property type="match status" value="1"/>
</dbReference>
<evidence type="ECO:0000256" key="4">
    <source>
        <dbReference type="ARBA" id="ARBA00022679"/>
    </source>
</evidence>
<keyword evidence="4" id="KW-0808">Transferase</keyword>
<dbReference type="Gene3D" id="3.30.565.10">
    <property type="entry name" value="Histidine kinase-like ATPase, C-terminal domain"/>
    <property type="match status" value="1"/>
</dbReference>
<dbReference type="AlphaFoldDB" id="A0A1I0IDX5"/>
<protein>
    <recommendedName>
        <fullName evidence="2">histidine kinase</fullName>
        <ecNumber evidence="2">2.7.13.3</ecNumber>
    </recommendedName>
</protein>
<dbReference type="SUPFAM" id="SSF52172">
    <property type="entry name" value="CheY-like"/>
    <property type="match status" value="1"/>
</dbReference>
<evidence type="ECO:0000256" key="2">
    <source>
        <dbReference type="ARBA" id="ARBA00012438"/>
    </source>
</evidence>
<accession>A0A1I0IDX5</accession>
<dbReference type="InterPro" id="IPR001789">
    <property type="entry name" value="Sig_transdc_resp-reg_receiver"/>
</dbReference>
<feature type="modified residue" description="4-aspartylphosphate" evidence="6">
    <location>
        <position position="67"/>
    </location>
</feature>
<dbReference type="CDD" id="cd19920">
    <property type="entry name" value="REC_PA4781-like"/>
    <property type="match status" value="1"/>
</dbReference>
<sequence>MQKIKNLEHTMMQNKKPVILIVDDVPKNIQVLGTLLAKFKCELAVAMNGQQALDTVEKVKPDLILLDVMMPIMDGHETCRRLKSNEATKDIPVIFLSAKTETEDIVEGFKLGAVDYVTKPFIGKELAARVKTHLTLRQTQQTLSEEVHSKNKFFSIMSHDLRGAFGIITNFVQLIQEGGDFLTNEEKEELLNDIQTTSANTLDLLENLLKWARSQTGAIKFSPEKLMLGCIFDEINRNHTNIAQAKEIKISSALKEDVEVYGDRNMVLLILRNLVSNAIKFTPKGGQITIAAEKTNDEVKISVKDTGIGIEADKLNQLFSIDSKTTSTGTANEQGHGLGLVLCKEFVKINKGEIGLESTPSQGTTVWFTLPTQPLENS</sequence>
<dbReference type="EC" id="2.7.13.3" evidence="2"/>
<dbReference type="GO" id="GO:0000155">
    <property type="term" value="F:phosphorelay sensor kinase activity"/>
    <property type="evidence" value="ECO:0007669"/>
    <property type="project" value="InterPro"/>
</dbReference>
<dbReference type="PANTHER" id="PTHR43547">
    <property type="entry name" value="TWO-COMPONENT HISTIDINE KINASE"/>
    <property type="match status" value="1"/>
</dbReference>
<dbReference type="SUPFAM" id="SSF47384">
    <property type="entry name" value="Homodimeric domain of signal transducing histidine kinase"/>
    <property type="match status" value="1"/>
</dbReference>
<dbReference type="InterPro" id="IPR036097">
    <property type="entry name" value="HisK_dim/P_sf"/>
</dbReference>
<dbReference type="InterPro" id="IPR005467">
    <property type="entry name" value="His_kinase_dom"/>
</dbReference>
<dbReference type="EMBL" id="FOHT01000031">
    <property type="protein sequence ID" value="SET95137.1"/>
    <property type="molecule type" value="Genomic_DNA"/>
</dbReference>
<gene>
    <name evidence="9" type="ORF">SAMN05444285_13142</name>
</gene>
<keyword evidence="3 6" id="KW-0597">Phosphoprotein</keyword>
<comment type="catalytic activity">
    <reaction evidence="1">
        <text>ATP + protein L-histidine = ADP + protein N-phospho-L-histidine.</text>
        <dbReference type="EC" id="2.7.13.3"/>
    </reaction>
</comment>
<keyword evidence="5 9" id="KW-0418">Kinase</keyword>
<dbReference type="InterPro" id="IPR003661">
    <property type="entry name" value="HisK_dim/P_dom"/>
</dbReference>
<dbReference type="Proteomes" id="UP000181981">
    <property type="component" value="Unassembled WGS sequence"/>
</dbReference>
<dbReference type="CDD" id="cd00082">
    <property type="entry name" value="HisKA"/>
    <property type="match status" value="1"/>
</dbReference>
<feature type="domain" description="Histidine kinase" evidence="7">
    <location>
        <begin position="156"/>
        <end position="374"/>
    </location>
</feature>
<reference evidence="9 10" key="1">
    <citation type="submission" date="2016-10" db="EMBL/GenBank/DDBJ databases">
        <authorList>
            <person name="de Groot N.N."/>
        </authorList>
    </citation>
    <scope>NUCLEOTIDE SEQUENCE [LARGE SCALE GENOMIC DNA]</scope>
    <source>
        <strain evidence="9 10">DSM 25947</strain>
    </source>
</reference>
<dbReference type="InterPro" id="IPR036890">
    <property type="entry name" value="HATPase_C_sf"/>
</dbReference>
<evidence type="ECO:0000256" key="1">
    <source>
        <dbReference type="ARBA" id="ARBA00000085"/>
    </source>
</evidence>
<dbReference type="SMART" id="SM00388">
    <property type="entry name" value="HisKA"/>
    <property type="match status" value="1"/>
</dbReference>
<dbReference type="InterPro" id="IPR003594">
    <property type="entry name" value="HATPase_dom"/>
</dbReference>
<dbReference type="SUPFAM" id="SSF55874">
    <property type="entry name" value="ATPase domain of HSP90 chaperone/DNA topoisomerase II/histidine kinase"/>
    <property type="match status" value="1"/>
</dbReference>
<evidence type="ECO:0000256" key="3">
    <source>
        <dbReference type="ARBA" id="ARBA00022553"/>
    </source>
</evidence>